<dbReference type="InterPro" id="IPR007848">
    <property type="entry name" value="Small_mtfrase_dom"/>
</dbReference>
<dbReference type="GO" id="GO:0052914">
    <property type="term" value="F:16S rRNA (guanine(1207)-N(2))-methyltransferase activity"/>
    <property type="evidence" value="ECO:0007669"/>
    <property type="project" value="UniProtKB-EC"/>
</dbReference>
<dbReference type="PANTHER" id="PTHR47816">
    <property type="entry name" value="RIBOSOMAL RNA SMALL SUBUNIT METHYLTRANSFERASE C"/>
    <property type="match status" value="1"/>
</dbReference>
<evidence type="ECO:0000259" key="3">
    <source>
        <dbReference type="Pfam" id="PF05175"/>
    </source>
</evidence>
<dbReference type="PANTHER" id="PTHR47816:SF4">
    <property type="entry name" value="RIBOSOMAL RNA SMALL SUBUNIT METHYLTRANSFERASE C"/>
    <property type="match status" value="1"/>
</dbReference>
<proteinExistence type="predicted"/>
<evidence type="ECO:0000313" key="5">
    <source>
        <dbReference type="Proteomes" id="UP001595699"/>
    </source>
</evidence>
<sequence>MTDHYFSADPSVADQPREVWFTAYGRRYDLTSSTGVFSGDRLDLGTSVLLREAPLPTKPGTFLDLGCGYGPIASVLATQVPDADVWAVDVNTRALELTRANAQRLGVTVHAVGPDDVPDELRFDQLWSNPPIRIGKAALHELLLRWLPRLKPDGAAWLVVARNLGADSLQKWLIEQGHQTTREGSAKGFRVLRVSGSPTSP</sequence>
<organism evidence="4 5">
    <name type="scientific">Tenggerimyces flavus</name>
    <dbReference type="NCBI Taxonomy" id="1708749"/>
    <lineage>
        <taxon>Bacteria</taxon>
        <taxon>Bacillati</taxon>
        <taxon>Actinomycetota</taxon>
        <taxon>Actinomycetes</taxon>
        <taxon>Propionibacteriales</taxon>
        <taxon>Nocardioidaceae</taxon>
        <taxon>Tenggerimyces</taxon>
    </lineage>
</organism>
<dbReference type="InterPro" id="IPR046977">
    <property type="entry name" value="RsmC/RlmG"/>
</dbReference>
<dbReference type="CDD" id="cd02440">
    <property type="entry name" value="AdoMet_MTases"/>
    <property type="match status" value="1"/>
</dbReference>
<evidence type="ECO:0000313" key="4">
    <source>
        <dbReference type="EMBL" id="MFC3764864.1"/>
    </source>
</evidence>
<dbReference type="SUPFAM" id="SSF53335">
    <property type="entry name" value="S-adenosyl-L-methionine-dependent methyltransferases"/>
    <property type="match status" value="1"/>
</dbReference>
<keyword evidence="2 4" id="KW-0808">Transferase</keyword>
<keyword evidence="5" id="KW-1185">Reference proteome</keyword>
<reference evidence="5" key="1">
    <citation type="journal article" date="2019" name="Int. J. Syst. Evol. Microbiol.">
        <title>The Global Catalogue of Microorganisms (GCM) 10K type strain sequencing project: providing services to taxonomists for standard genome sequencing and annotation.</title>
        <authorList>
            <consortium name="The Broad Institute Genomics Platform"/>
            <consortium name="The Broad Institute Genome Sequencing Center for Infectious Disease"/>
            <person name="Wu L."/>
            <person name="Ma J."/>
        </authorList>
    </citation>
    <scope>NUCLEOTIDE SEQUENCE [LARGE SCALE GENOMIC DNA]</scope>
    <source>
        <strain evidence="5">CGMCC 4.7241</strain>
    </source>
</reference>
<dbReference type="EC" id="2.1.1.174" evidence="4"/>
<accession>A0ABV7YKG9</accession>
<evidence type="ECO:0000256" key="1">
    <source>
        <dbReference type="ARBA" id="ARBA00022603"/>
    </source>
</evidence>
<dbReference type="RefSeq" id="WP_205117625.1">
    <property type="nucleotide sequence ID" value="NZ_JAFBCM010000001.1"/>
</dbReference>
<dbReference type="GO" id="GO:0052916">
    <property type="term" value="F:23S rRNA (guanine(1835)-N(2))-methyltransferase activity"/>
    <property type="evidence" value="ECO:0007669"/>
    <property type="project" value="UniProtKB-EC"/>
</dbReference>
<dbReference type="InterPro" id="IPR029063">
    <property type="entry name" value="SAM-dependent_MTases_sf"/>
</dbReference>
<comment type="caution">
    <text evidence="4">The sequence shown here is derived from an EMBL/GenBank/DDBJ whole genome shotgun (WGS) entry which is preliminary data.</text>
</comment>
<protein>
    <submittedName>
        <fullName evidence="4">Class I SAM-dependent methyltransferase</fullName>
        <ecNumber evidence="4">2.1.1.172</ecNumber>
        <ecNumber evidence="4">2.1.1.174</ecNumber>
    </submittedName>
</protein>
<dbReference type="Gene3D" id="3.40.50.150">
    <property type="entry name" value="Vaccinia Virus protein VP39"/>
    <property type="match status" value="1"/>
</dbReference>
<dbReference type="Proteomes" id="UP001595699">
    <property type="component" value="Unassembled WGS sequence"/>
</dbReference>
<evidence type="ECO:0000256" key="2">
    <source>
        <dbReference type="ARBA" id="ARBA00022679"/>
    </source>
</evidence>
<name>A0ABV7YKG9_9ACTN</name>
<keyword evidence="1 4" id="KW-0489">Methyltransferase</keyword>
<feature type="domain" description="Methyltransferase small" evidence="3">
    <location>
        <begin position="28"/>
        <end position="192"/>
    </location>
</feature>
<dbReference type="EMBL" id="JBHRZH010000034">
    <property type="protein sequence ID" value="MFC3764864.1"/>
    <property type="molecule type" value="Genomic_DNA"/>
</dbReference>
<gene>
    <name evidence="4" type="ORF">ACFOUW_28770</name>
</gene>
<dbReference type="EC" id="2.1.1.172" evidence="4"/>
<dbReference type="Pfam" id="PF05175">
    <property type="entry name" value="MTS"/>
    <property type="match status" value="1"/>
</dbReference>